<reference evidence="2" key="1">
    <citation type="submission" date="2019-09" db="EMBL/GenBank/DDBJ databases">
        <title>Whole genome sequencing of Microbacterium maritypicum.</title>
        <authorList>
            <person name="Lenchi N."/>
        </authorList>
    </citation>
    <scope>NUCLEOTIDE SEQUENCE [LARGE SCALE GENOMIC DNA]</scope>
    <source>
        <strain evidence="2">G1</strain>
    </source>
</reference>
<accession>A0ABQ6VAP2</accession>
<organism evidence="1 2">
    <name type="scientific">Microbacterium algeriense</name>
    <dbReference type="NCBI Taxonomy" id="2615184"/>
    <lineage>
        <taxon>Bacteria</taxon>
        <taxon>Bacillati</taxon>
        <taxon>Actinomycetota</taxon>
        <taxon>Actinomycetes</taxon>
        <taxon>Micrococcales</taxon>
        <taxon>Microbacteriaceae</taxon>
        <taxon>Microbacterium</taxon>
    </lineage>
</organism>
<dbReference type="RefSeq" id="WP_151458899.1">
    <property type="nucleotide sequence ID" value="NZ_WAAO01000001.1"/>
</dbReference>
<comment type="caution">
    <text evidence="1">The sequence shown here is derived from an EMBL/GenBank/DDBJ whole genome shotgun (WGS) entry which is preliminary data.</text>
</comment>
<sequence>MWEVWIHNTRSGSPELQLPNVSSANWTRRLGSLGSGSHQVELAQARMPKSLIREIARGNKYTITQRWGAECAYAGVITNRRYIDKSSRLILNHSELRAAVLGVRLPHGVNEYNPAAGQRTVTNRSHAGALRAVLTWATKSGTVPGWELPIDLPTDGGGGFSATWREEEGLTTNDLIGQIEADGAETDLHPYITSDGYLRYQAKAAAPVIATAGAFLLPVRAPGSIVMDLETEDDYAAQMTGVLGFGNGTGQDRLWKYAPTVADGIGDLPVRDVRVNFPDIYDPNRLQAAVNAEFAQRRPPVDQWSFSLFIGDRGPAFAGPAHLLDMHVYGSDFIDDGVHSKRVIALSGDMGYVVKPEVQPYG</sequence>
<gene>
    <name evidence="1" type="ORF">F6A08_06020</name>
</gene>
<evidence type="ECO:0000313" key="2">
    <source>
        <dbReference type="Proteomes" id="UP000478836"/>
    </source>
</evidence>
<dbReference type="Proteomes" id="UP000478836">
    <property type="component" value="Unassembled WGS sequence"/>
</dbReference>
<protein>
    <recommendedName>
        <fullName evidence="3">Minor tail protein</fullName>
    </recommendedName>
</protein>
<dbReference type="EMBL" id="WAAO01000001">
    <property type="protein sequence ID" value="KAB1867341.1"/>
    <property type="molecule type" value="Genomic_DNA"/>
</dbReference>
<name>A0ABQ6VAP2_9MICO</name>
<keyword evidence="2" id="KW-1185">Reference proteome</keyword>
<evidence type="ECO:0000313" key="1">
    <source>
        <dbReference type="EMBL" id="KAB1867341.1"/>
    </source>
</evidence>
<dbReference type="GeneID" id="77475998"/>
<evidence type="ECO:0008006" key="3">
    <source>
        <dbReference type="Google" id="ProtNLM"/>
    </source>
</evidence>
<proteinExistence type="predicted"/>